<organism evidence="1 2">
    <name type="scientific">Galerina marginata (strain CBS 339.88)</name>
    <dbReference type="NCBI Taxonomy" id="685588"/>
    <lineage>
        <taxon>Eukaryota</taxon>
        <taxon>Fungi</taxon>
        <taxon>Dikarya</taxon>
        <taxon>Basidiomycota</taxon>
        <taxon>Agaricomycotina</taxon>
        <taxon>Agaricomycetes</taxon>
        <taxon>Agaricomycetidae</taxon>
        <taxon>Agaricales</taxon>
        <taxon>Agaricineae</taxon>
        <taxon>Strophariaceae</taxon>
        <taxon>Galerina</taxon>
    </lineage>
</organism>
<dbReference type="OrthoDB" id="3014797at2759"/>
<evidence type="ECO:0000313" key="2">
    <source>
        <dbReference type="Proteomes" id="UP000027222"/>
    </source>
</evidence>
<dbReference type="AlphaFoldDB" id="A0A067SMQ1"/>
<keyword evidence="2" id="KW-1185">Reference proteome</keyword>
<gene>
    <name evidence="1" type="ORF">GALMADRAFT_146771</name>
</gene>
<dbReference type="HOGENOM" id="CLU_528968_0_0_1"/>
<reference evidence="2" key="1">
    <citation type="journal article" date="2014" name="Proc. Natl. Acad. Sci. U.S.A.">
        <title>Extensive sampling of basidiomycete genomes demonstrates inadequacy of the white-rot/brown-rot paradigm for wood decay fungi.</title>
        <authorList>
            <person name="Riley R."/>
            <person name="Salamov A.A."/>
            <person name="Brown D.W."/>
            <person name="Nagy L.G."/>
            <person name="Floudas D."/>
            <person name="Held B.W."/>
            <person name="Levasseur A."/>
            <person name="Lombard V."/>
            <person name="Morin E."/>
            <person name="Otillar R."/>
            <person name="Lindquist E.A."/>
            <person name="Sun H."/>
            <person name="LaButti K.M."/>
            <person name="Schmutz J."/>
            <person name="Jabbour D."/>
            <person name="Luo H."/>
            <person name="Baker S.E."/>
            <person name="Pisabarro A.G."/>
            <person name="Walton J.D."/>
            <person name="Blanchette R.A."/>
            <person name="Henrissat B."/>
            <person name="Martin F."/>
            <person name="Cullen D."/>
            <person name="Hibbett D.S."/>
            <person name="Grigoriev I.V."/>
        </authorList>
    </citation>
    <scope>NUCLEOTIDE SEQUENCE [LARGE SCALE GENOMIC DNA]</scope>
    <source>
        <strain evidence="2">CBS 339.88</strain>
    </source>
</reference>
<sequence length="515" mass="57615">MRRKHDLVRTRFSARIRKSAGVANAPAAAVYGAAELLDMILELSCWTALMNMAQANRDLRFLVLDTFRKRVRRVLEHYIPSHEVEGFFELLHSTQSGIVGGVVRTMMVCHLPAYVGIFPTHLDIVVPHGHLVSAFSRWRRYLGALGYTASNVTLRVGGTKDFHSRTIELSARNDRQVSVRLTESRSTKLLPVVLGGPNTSNFFVLTSDRLYCLYPELFRRNINIASRPRRRNECFTSFNYGLRVLHSTRDLGLPCGLSCPAVWRSTLSLPGVGIWHWRMLDADAKAANVVIDDVDYLWRVQGASELRARYHLSDKYIARVAVLADCAWRAVLPDLDILCDGAGFPARHLTVVGAVDPENLFMGRLGDFHSRLASYESLASAKLRFSLTEPKGHPGFQVDFKNAFDHLEVLQSQAHGHYPNPKEDALGTLASTDMPRPIDEYAVEEVDRPYLDAVRPRYDLAGPLAVKDRCGKTVAPVAFESLFSPGTVLKARFSLFSHERHGCSATLHSVAVLDH</sequence>
<name>A0A067SMQ1_GALM3</name>
<proteinExistence type="predicted"/>
<accession>A0A067SMQ1</accession>
<evidence type="ECO:0000313" key="1">
    <source>
        <dbReference type="EMBL" id="KDR68038.1"/>
    </source>
</evidence>
<dbReference type="EMBL" id="KL142411">
    <property type="protein sequence ID" value="KDR68038.1"/>
    <property type="molecule type" value="Genomic_DNA"/>
</dbReference>
<protein>
    <submittedName>
        <fullName evidence="1">Uncharacterized protein</fullName>
    </submittedName>
</protein>
<dbReference type="Proteomes" id="UP000027222">
    <property type="component" value="Unassembled WGS sequence"/>
</dbReference>